<feature type="non-terminal residue" evidence="7">
    <location>
        <position position="259"/>
    </location>
</feature>
<evidence type="ECO:0000313" key="8">
    <source>
        <dbReference type="Proteomes" id="UP000780801"/>
    </source>
</evidence>
<gene>
    <name evidence="7" type="ORF">BGW38_008665</name>
</gene>
<dbReference type="AlphaFoldDB" id="A0A9P6FJS4"/>
<organism evidence="7 8">
    <name type="scientific">Lunasporangiospora selenospora</name>
    <dbReference type="NCBI Taxonomy" id="979761"/>
    <lineage>
        <taxon>Eukaryota</taxon>
        <taxon>Fungi</taxon>
        <taxon>Fungi incertae sedis</taxon>
        <taxon>Mucoromycota</taxon>
        <taxon>Mortierellomycotina</taxon>
        <taxon>Mortierellomycetes</taxon>
        <taxon>Mortierellales</taxon>
        <taxon>Mortierellaceae</taxon>
        <taxon>Lunasporangiospora</taxon>
    </lineage>
</organism>
<dbReference type="Gene3D" id="3.20.20.80">
    <property type="entry name" value="Glycosidases"/>
    <property type="match status" value="1"/>
</dbReference>
<comment type="similarity">
    <text evidence="2">Belongs to the glycosyl hydrolase 20 family.</text>
</comment>
<dbReference type="PANTHER" id="PTHR22600:SF26">
    <property type="entry name" value="BETA-N-ACETYLHEXOSAMINIDASE"/>
    <property type="match status" value="1"/>
</dbReference>
<evidence type="ECO:0000256" key="1">
    <source>
        <dbReference type="ARBA" id="ARBA00001231"/>
    </source>
</evidence>
<feature type="domain" description="Glycoside hydrolase family 20 catalytic" evidence="6">
    <location>
        <begin position="2"/>
        <end position="216"/>
    </location>
</feature>
<dbReference type="OrthoDB" id="428480at2759"/>
<name>A0A9P6FJS4_9FUNG</name>
<evidence type="ECO:0000259" key="6">
    <source>
        <dbReference type="Pfam" id="PF00728"/>
    </source>
</evidence>
<dbReference type="EMBL" id="JAABOA010006022">
    <property type="protein sequence ID" value="KAF9571214.1"/>
    <property type="molecule type" value="Genomic_DNA"/>
</dbReference>
<sequence length="259" mass="29630">VHSNCYNFSSGVREYFAKNPEKTFVDLAQSFVDKAVPIFKNRKNRRVMMWEDVITAPGFKVHTLPKDIILQSWNKGLENLKLLTSQGYDVVVSSADWFYLDCGHGGWVGNDPRYNFNEAPAMPKEFQKLLDDPKFDSNGYTPTTFNYGGFGGSWCAPYHTWQRIYDYDFTKGLTKEEAKHILGAEVALWSEQADHINADSKIWPRAAALSELLWSGNRDKNGLKRTTNLTHRILEWRERLVARGIAAASLQPKRFASKN</sequence>
<dbReference type="GO" id="GO:0005975">
    <property type="term" value="P:carbohydrate metabolic process"/>
    <property type="evidence" value="ECO:0007669"/>
    <property type="project" value="InterPro"/>
</dbReference>
<dbReference type="InterPro" id="IPR015883">
    <property type="entry name" value="Glyco_hydro_20_cat"/>
</dbReference>
<dbReference type="GO" id="GO:0016020">
    <property type="term" value="C:membrane"/>
    <property type="evidence" value="ECO:0007669"/>
    <property type="project" value="TreeGrafter"/>
</dbReference>
<comment type="catalytic activity">
    <reaction evidence="1">
        <text>Hydrolysis of terminal non-reducing N-acetyl-D-hexosamine residues in N-acetyl-beta-D-hexosaminides.</text>
        <dbReference type="EC" id="3.2.1.52"/>
    </reaction>
</comment>
<dbReference type="GO" id="GO:0030203">
    <property type="term" value="P:glycosaminoglycan metabolic process"/>
    <property type="evidence" value="ECO:0007669"/>
    <property type="project" value="TreeGrafter"/>
</dbReference>
<comment type="caution">
    <text evidence="7">The sequence shown here is derived from an EMBL/GenBank/DDBJ whole genome shotgun (WGS) entry which is preliminary data.</text>
</comment>
<protein>
    <recommendedName>
        <fullName evidence="3">beta-N-acetylhexosaminidase</fullName>
        <ecNumber evidence="3">3.2.1.52</ecNumber>
    </recommendedName>
</protein>
<dbReference type="Proteomes" id="UP000780801">
    <property type="component" value="Unassembled WGS sequence"/>
</dbReference>
<accession>A0A9P6FJS4</accession>
<dbReference type="SUPFAM" id="SSF51445">
    <property type="entry name" value="(Trans)glycosidases"/>
    <property type="match status" value="1"/>
</dbReference>
<evidence type="ECO:0000256" key="2">
    <source>
        <dbReference type="ARBA" id="ARBA00006285"/>
    </source>
</evidence>
<dbReference type="EC" id="3.2.1.52" evidence="3"/>
<dbReference type="GO" id="GO:0016231">
    <property type="term" value="F:beta-N-acetylglucosaminidase activity"/>
    <property type="evidence" value="ECO:0007669"/>
    <property type="project" value="TreeGrafter"/>
</dbReference>
<dbReference type="Pfam" id="PF00728">
    <property type="entry name" value="Glyco_hydro_20"/>
    <property type="match status" value="1"/>
</dbReference>
<keyword evidence="8" id="KW-1185">Reference proteome</keyword>
<proteinExistence type="inferred from homology"/>
<dbReference type="InterPro" id="IPR017853">
    <property type="entry name" value="GH"/>
</dbReference>
<reference evidence="7" key="1">
    <citation type="journal article" date="2020" name="Fungal Divers.">
        <title>Resolving the Mortierellaceae phylogeny through synthesis of multi-gene phylogenetics and phylogenomics.</title>
        <authorList>
            <person name="Vandepol N."/>
            <person name="Liber J."/>
            <person name="Desiro A."/>
            <person name="Na H."/>
            <person name="Kennedy M."/>
            <person name="Barry K."/>
            <person name="Grigoriev I.V."/>
            <person name="Miller A.N."/>
            <person name="O'Donnell K."/>
            <person name="Stajich J.E."/>
            <person name="Bonito G."/>
        </authorList>
    </citation>
    <scope>NUCLEOTIDE SEQUENCE</scope>
    <source>
        <strain evidence="7">KOD1015</strain>
    </source>
</reference>
<evidence type="ECO:0000256" key="4">
    <source>
        <dbReference type="ARBA" id="ARBA00022729"/>
    </source>
</evidence>
<evidence type="ECO:0000313" key="7">
    <source>
        <dbReference type="EMBL" id="KAF9571214.1"/>
    </source>
</evidence>
<dbReference type="InterPro" id="IPR025705">
    <property type="entry name" value="Beta_hexosaminidase_sua/sub"/>
</dbReference>
<keyword evidence="4" id="KW-0732">Signal</keyword>
<keyword evidence="5" id="KW-0378">Hydrolase</keyword>
<evidence type="ECO:0000256" key="5">
    <source>
        <dbReference type="ARBA" id="ARBA00022801"/>
    </source>
</evidence>
<dbReference type="PANTHER" id="PTHR22600">
    <property type="entry name" value="BETA-HEXOSAMINIDASE"/>
    <property type="match status" value="1"/>
</dbReference>
<evidence type="ECO:0000256" key="3">
    <source>
        <dbReference type="ARBA" id="ARBA00012663"/>
    </source>
</evidence>